<name>A0ABX0LJX5_9BURK</name>
<proteinExistence type="predicted"/>
<evidence type="ECO:0000313" key="2">
    <source>
        <dbReference type="EMBL" id="NHZ32973.1"/>
    </source>
</evidence>
<organism evidence="2 3">
    <name type="scientific">Massilia rubra</name>
    <dbReference type="NCBI Taxonomy" id="2607910"/>
    <lineage>
        <taxon>Bacteria</taxon>
        <taxon>Pseudomonadati</taxon>
        <taxon>Pseudomonadota</taxon>
        <taxon>Betaproteobacteria</taxon>
        <taxon>Burkholderiales</taxon>
        <taxon>Oxalobacteraceae</taxon>
        <taxon>Telluria group</taxon>
        <taxon>Massilia</taxon>
    </lineage>
</organism>
<keyword evidence="1" id="KW-1133">Transmembrane helix</keyword>
<comment type="caution">
    <text evidence="2">The sequence shown here is derived from an EMBL/GenBank/DDBJ whole genome shotgun (WGS) entry which is preliminary data.</text>
</comment>
<gene>
    <name evidence="2" type="ORF">F0185_05140</name>
</gene>
<sequence>MSTNHSSPVVPPARALAPRPADSMLGMLTVLCIAAIVLYWTGPHGVARVLGTWVLARFVSWLWHRDVGGWKMICVVAVPPVLLVYCLPKSLRRAVNALPSETG</sequence>
<dbReference type="Proteomes" id="UP000785613">
    <property type="component" value="Unassembled WGS sequence"/>
</dbReference>
<evidence type="ECO:0000313" key="3">
    <source>
        <dbReference type="Proteomes" id="UP000785613"/>
    </source>
</evidence>
<feature type="transmembrane region" description="Helical" evidence="1">
    <location>
        <begin position="20"/>
        <end position="39"/>
    </location>
</feature>
<accession>A0ABX0LJX5</accession>
<dbReference type="EMBL" id="VUYU01000003">
    <property type="protein sequence ID" value="NHZ32973.1"/>
    <property type="molecule type" value="Genomic_DNA"/>
</dbReference>
<evidence type="ECO:0000256" key="1">
    <source>
        <dbReference type="SAM" id="Phobius"/>
    </source>
</evidence>
<reference evidence="2 3" key="1">
    <citation type="submission" date="2019-09" db="EMBL/GenBank/DDBJ databases">
        <title>Taxonomy of Antarctic Massilia spp.: description of Massilia rubra sp. nov., Massilia aquatica sp. nov., Massilia mucilaginosa sp. nov., Massilia frigida sp. nov. isolated from streams, lakes and regoliths.</title>
        <authorList>
            <person name="Holochova P."/>
            <person name="Sedlacek I."/>
            <person name="Kralova S."/>
            <person name="Maslanova I."/>
            <person name="Busse H.-J."/>
            <person name="Stankova E."/>
            <person name="Vrbovska V."/>
            <person name="Kovarovic V."/>
            <person name="Bartak M."/>
            <person name="Svec P."/>
            <person name="Pantucek R."/>
        </authorList>
    </citation>
    <scope>NUCLEOTIDE SEQUENCE [LARGE SCALE GENOMIC DNA]</scope>
    <source>
        <strain evidence="2 3">CCM 8692</strain>
    </source>
</reference>
<keyword evidence="3" id="KW-1185">Reference proteome</keyword>
<dbReference type="RefSeq" id="WP_167222246.1">
    <property type="nucleotide sequence ID" value="NZ_VUYU01000003.1"/>
</dbReference>
<feature type="transmembrane region" description="Helical" evidence="1">
    <location>
        <begin position="69"/>
        <end position="87"/>
    </location>
</feature>
<protein>
    <submittedName>
        <fullName evidence="2">Uncharacterized protein</fullName>
    </submittedName>
</protein>
<keyword evidence="1" id="KW-0812">Transmembrane</keyword>
<keyword evidence="1" id="KW-0472">Membrane</keyword>